<evidence type="ECO:0000313" key="5">
    <source>
        <dbReference type="EMBL" id="MFD1466324.1"/>
    </source>
</evidence>
<evidence type="ECO:0000256" key="3">
    <source>
        <dbReference type="ARBA" id="ARBA00022840"/>
    </source>
</evidence>
<dbReference type="Pfam" id="PF01812">
    <property type="entry name" value="5-FTHF_cyc-lig"/>
    <property type="match status" value="1"/>
</dbReference>
<dbReference type="GO" id="GO:0030272">
    <property type="term" value="F:5-formyltetrahydrofolate cyclo-ligase activity"/>
    <property type="evidence" value="ECO:0007669"/>
    <property type="project" value="UniProtKB-EC"/>
</dbReference>
<keyword evidence="4" id="KW-0460">Magnesium</keyword>
<dbReference type="Proteomes" id="UP001597244">
    <property type="component" value="Unassembled WGS sequence"/>
</dbReference>
<organism evidence="5 6">
    <name type="scientific">Lapidilactobacillus mulanensis</name>
    <dbReference type="NCBI Taxonomy" id="2485999"/>
    <lineage>
        <taxon>Bacteria</taxon>
        <taxon>Bacillati</taxon>
        <taxon>Bacillota</taxon>
        <taxon>Bacilli</taxon>
        <taxon>Lactobacillales</taxon>
        <taxon>Lactobacillaceae</taxon>
        <taxon>Lapidilactobacillus</taxon>
    </lineage>
</organism>
<evidence type="ECO:0000256" key="4">
    <source>
        <dbReference type="RuleBase" id="RU361279"/>
    </source>
</evidence>
<comment type="cofactor">
    <cofactor evidence="4">
        <name>Mg(2+)</name>
        <dbReference type="ChEBI" id="CHEBI:18420"/>
    </cofactor>
</comment>
<reference evidence="6" key="1">
    <citation type="journal article" date="2019" name="Int. J. Syst. Evol. Microbiol.">
        <title>The Global Catalogue of Microorganisms (GCM) 10K type strain sequencing project: providing services to taxonomists for standard genome sequencing and annotation.</title>
        <authorList>
            <consortium name="The Broad Institute Genomics Platform"/>
            <consortium name="The Broad Institute Genome Sequencing Center for Infectious Disease"/>
            <person name="Wu L."/>
            <person name="Ma J."/>
        </authorList>
    </citation>
    <scope>NUCLEOTIDE SEQUENCE [LARGE SCALE GENOMIC DNA]</scope>
    <source>
        <strain evidence="6">CCM 8951</strain>
    </source>
</reference>
<keyword evidence="4" id="KW-0479">Metal-binding</keyword>
<dbReference type="PANTHER" id="PTHR23407">
    <property type="entry name" value="ATPASE INHIBITOR/5-FORMYLTETRAHYDROFOLATE CYCLO-LIGASE"/>
    <property type="match status" value="1"/>
</dbReference>
<protein>
    <recommendedName>
        <fullName evidence="4">5-formyltetrahydrofolate cyclo-ligase</fullName>
        <ecNumber evidence="4">6.3.3.2</ecNumber>
    </recommendedName>
</protein>
<dbReference type="PIRSF" id="PIRSF006806">
    <property type="entry name" value="FTHF_cligase"/>
    <property type="match status" value="1"/>
</dbReference>
<dbReference type="InterPro" id="IPR002698">
    <property type="entry name" value="FTHF_cligase"/>
</dbReference>
<evidence type="ECO:0000313" key="6">
    <source>
        <dbReference type="Proteomes" id="UP001597244"/>
    </source>
</evidence>
<proteinExistence type="inferred from homology"/>
<keyword evidence="3 4" id="KW-0067">ATP-binding</keyword>
<comment type="similarity">
    <text evidence="1 4">Belongs to the 5-formyltetrahydrofolate cyclo-ligase family.</text>
</comment>
<dbReference type="EC" id="6.3.3.2" evidence="4"/>
<dbReference type="NCBIfam" id="TIGR02727">
    <property type="entry name" value="MTHFS_bact"/>
    <property type="match status" value="1"/>
</dbReference>
<keyword evidence="6" id="KW-1185">Reference proteome</keyword>
<gene>
    <name evidence="5" type="ORF">ACFQ4L_09660</name>
</gene>
<dbReference type="SUPFAM" id="SSF100950">
    <property type="entry name" value="NagB/RpiA/CoA transferase-like"/>
    <property type="match status" value="1"/>
</dbReference>
<comment type="caution">
    <text evidence="5">The sequence shown here is derived from an EMBL/GenBank/DDBJ whole genome shotgun (WGS) entry which is preliminary data.</text>
</comment>
<accession>A0ABW4DS62</accession>
<dbReference type="Gene3D" id="3.40.50.10420">
    <property type="entry name" value="NagB/RpiA/CoA transferase-like"/>
    <property type="match status" value="1"/>
</dbReference>
<comment type="catalytic activity">
    <reaction evidence="4">
        <text>(6S)-5-formyl-5,6,7,8-tetrahydrofolate + ATP = (6R)-5,10-methenyltetrahydrofolate + ADP + phosphate</text>
        <dbReference type="Rhea" id="RHEA:10488"/>
        <dbReference type="ChEBI" id="CHEBI:30616"/>
        <dbReference type="ChEBI" id="CHEBI:43474"/>
        <dbReference type="ChEBI" id="CHEBI:57455"/>
        <dbReference type="ChEBI" id="CHEBI:57457"/>
        <dbReference type="ChEBI" id="CHEBI:456216"/>
        <dbReference type="EC" id="6.3.3.2"/>
    </reaction>
</comment>
<sequence>MINKKELRQQQIENLQQLDRATRKKYEHDLYEQLFADPSFQAADSIGITYSSNFEINTLPIIKQAWQLDKEIYLPRTIADGHQMNFIRYDKHDKLERSKFGVLEPLDAPQKVENYLDLIIVPGLAYTDFPHWRIGFGGGYYDRFLAKYPATTISLAFPSMYFETLDWETFSYDRLIDRVLLPKG</sequence>
<keyword evidence="5" id="KW-0436">Ligase</keyword>
<evidence type="ECO:0000256" key="2">
    <source>
        <dbReference type="ARBA" id="ARBA00022741"/>
    </source>
</evidence>
<name>A0ABW4DS62_9LACO</name>
<dbReference type="InterPro" id="IPR024185">
    <property type="entry name" value="FTHF_cligase-like_sf"/>
</dbReference>
<dbReference type="EMBL" id="JBHTOF010000101">
    <property type="protein sequence ID" value="MFD1466324.1"/>
    <property type="molecule type" value="Genomic_DNA"/>
</dbReference>
<dbReference type="PANTHER" id="PTHR23407:SF1">
    <property type="entry name" value="5-FORMYLTETRAHYDROFOLATE CYCLO-LIGASE"/>
    <property type="match status" value="1"/>
</dbReference>
<dbReference type="RefSeq" id="WP_125577769.1">
    <property type="nucleotide sequence ID" value="NZ_JBHTOF010000101.1"/>
</dbReference>
<evidence type="ECO:0000256" key="1">
    <source>
        <dbReference type="ARBA" id="ARBA00010638"/>
    </source>
</evidence>
<dbReference type="InterPro" id="IPR037171">
    <property type="entry name" value="NagB/RpiA_transferase-like"/>
</dbReference>
<keyword evidence="2 4" id="KW-0547">Nucleotide-binding</keyword>